<comment type="cofactor">
    <cofactor evidence="1">
        <name>Mg(2+)</name>
        <dbReference type="ChEBI" id="CHEBI:18420"/>
    </cofactor>
</comment>
<dbReference type="InterPro" id="IPR015797">
    <property type="entry name" value="NUDIX_hydrolase-like_dom_sf"/>
</dbReference>
<dbReference type="EMBL" id="LCJB01000017">
    <property type="protein sequence ID" value="KKT71416.1"/>
    <property type="molecule type" value="Genomic_DNA"/>
</dbReference>
<evidence type="ECO:0000313" key="4">
    <source>
        <dbReference type="EMBL" id="KKT71416.1"/>
    </source>
</evidence>
<organism evidence="4 5">
    <name type="scientific">Candidatus Uhrbacteria bacterium GW2011_GWF2_44_350</name>
    <dbReference type="NCBI Taxonomy" id="1619000"/>
    <lineage>
        <taxon>Bacteria</taxon>
        <taxon>Candidatus Uhriibacteriota</taxon>
    </lineage>
</organism>
<dbReference type="PROSITE" id="PS00893">
    <property type="entry name" value="NUDIX_BOX"/>
    <property type="match status" value="1"/>
</dbReference>
<accession>A0A0G1JIG4</accession>
<dbReference type="GO" id="GO:0016787">
    <property type="term" value="F:hydrolase activity"/>
    <property type="evidence" value="ECO:0007669"/>
    <property type="project" value="UniProtKB-KW"/>
</dbReference>
<dbReference type="PANTHER" id="PTHR43046:SF14">
    <property type="entry name" value="MUTT_NUDIX FAMILY PROTEIN"/>
    <property type="match status" value="1"/>
</dbReference>
<dbReference type="AlphaFoldDB" id="A0A0G1JIG4"/>
<proteinExistence type="predicted"/>
<gene>
    <name evidence="4" type="ORF">UW63_C0017G0016</name>
</gene>
<protein>
    <submittedName>
        <fullName evidence="4">RNA pyrophosphohydrolase</fullName>
    </submittedName>
</protein>
<dbReference type="Proteomes" id="UP000034154">
    <property type="component" value="Unassembled WGS sequence"/>
</dbReference>
<keyword evidence="2 4" id="KW-0378">Hydrolase</keyword>
<name>A0A0G1JIG4_9BACT</name>
<dbReference type="SUPFAM" id="SSF55811">
    <property type="entry name" value="Nudix"/>
    <property type="match status" value="1"/>
</dbReference>
<dbReference type="Pfam" id="PF00293">
    <property type="entry name" value="NUDIX"/>
    <property type="match status" value="1"/>
</dbReference>
<dbReference type="Gene3D" id="3.90.79.10">
    <property type="entry name" value="Nucleoside Triphosphate Pyrophosphohydrolase"/>
    <property type="match status" value="1"/>
</dbReference>
<evidence type="ECO:0000259" key="3">
    <source>
        <dbReference type="PROSITE" id="PS51462"/>
    </source>
</evidence>
<dbReference type="InterPro" id="IPR020084">
    <property type="entry name" value="NUDIX_hydrolase_CS"/>
</dbReference>
<reference evidence="4 5" key="1">
    <citation type="journal article" date="2015" name="Nature">
        <title>rRNA introns, odd ribosomes, and small enigmatic genomes across a large radiation of phyla.</title>
        <authorList>
            <person name="Brown C.T."/>
            <person name="Hug L.A."/>
            <person name="Thomas B.C."/>
            <person name="Sharon I."/>
            <person name="Castelle C.J."/>
            <person name="Singh A."/>
            <person name="Wilkins M.J."/>
            <person name="Williams K.H."/>
            <person name="Banfield J.F."/>
        </authorList>
    </citation>
    <scope>NUCLEOTIDE SEQUENCE [LARGE SCALE GENOMIC DNA]</scope>
</reference>
<sequence length="148" mass="16728">MSEDLKRGLDYIGVCCVFFCHDGQGNLLLHKRSANCRDEQGCWDCGGGSMEFGETFEEAACREISEEYGTAPLEIQFVTTRNVLRENNGQPTHWMANIFVAKLDPTLVKNGEPEKIEELGWFPFDTLPEPLHSQLTRHFVAARKTVGF</sequence>
<evidence type="ECO:0000256" key="1">
    <source>
        <dbReference type="ARBA" id="ARBA00001946"/>
    </source>
</evidence>
<dbReference type="PANTHER" id="PTHR43046">
    <property type="entry name" value="GDP-MANNOSE MANNOSYL HYDROLASE"/>
    <property type="match status" value="1"/>
</dbReference>
<comment type="caution">
    <text evidence="4">The sequence shown here is derived from an EMBL/GenBank/DDBJ whole genome shotgun (WGS) entry which is preliminary data.</text>
</comment>
<dbReference type="PROSITE" id="PS51462">
    <property type="entry name" value="NUDIX"/>
    <property type="match status" value="1"/>
</dbReference>
<feature type="domain" description="Nudix hydrolase" evidence="3">
    <location>
        <begin position="9"/>
        <end position="144"/>
    </location>
</feature>
<dbReference type="InterPro" id="IPR000086">
    <property type="entry name" value="NUDIX_hydrolase_dom"/>
</dbReference>
<evidence type="ECO:0000256" key="2">
    <source>
        <dbReference type="ARBA" id="ARBA00022801"/>
    </source>
</evidence>
<evidence type="ECO:0000313" key="5">
    <source>
        <dbReference type="Proteomes" id="UP000034154"/>
    </source>
</evidence>